<gene>
    <name evidence="2" type="ORF">LA76x_1491</name>
</gene>
<evidence type="ECO:0000313" key="2">
    <source>
        <dbReference type="EMBL" id="ALN79647.1"/>
    </source>
</evidence>
<proteinExistence type="predicted"/>
<dbReference type="AlphaFoldDB" id="A0A0S2F7X2"/>
<accession>A0A0S2F7X2</accession>
<feature type="compositionally biased region" description="Basic and acidic residues" evidence="1">
    <location>
        <begin position="23"/>
        <end position="38"/>
    </location>
</feature>
<dbReference type="PATRIC" id="fig|84531.8.peg.1520"/>
<reference evidence="2 3" key="1">
    <citation type="journal article" date="2015" name="BMC Genomics">
        <title>Comparative genomics and metabolic profiling of the genus Lysobacter.</title>
        <authorList>
            <person name="de Bruijn I."/>
            <person name="Cheng X."/>
            <person name="de Jager V."/>
            <person name="Exposito R.G."/>
            <person name="Watrous J."/>
            <person name="Patel N."/>
            <person name="Postma J."/>
            <person name="Dorrestein P.C."/>
            <person name="Kobayashi D."/>
            <person name="Raaijmakers J.M."/>
        </authorList>
    </citation>
    <scope>NUCLEOTIDE SEQUENCE [LARGE SCALE GENOMIC DNA]</scope>
    <source>
        <strain evidence="2 3">76</strain>
    </source>
</reference>
<name>A0A0S2F7X2_LYSAN</name>
<dbReference type="Proteomes" id="UP000060787">
    <property type="component" value="Chromosome"/>
</dbReference>
<protein>
    <submittedName>
        <fullName evidence="2">Uncharacterized protein</fullName>
    </submittedName>
</protein>
<organism evidence="2 3">
    <name type="scientific">Lysobacter antibioticus</name>
    <dbReference type="NCBI Taxonomy" id="84531"/>
    <lineage>
        <taxon>Bacteria</taxon>
        <taxon>Pseudomonadati</taxon>
        <taxon>Pseudomonadota</taxon>
        <taxon>Gammaproteobacteria</taxon>
        <taxon>Lysobacterales</taxon>
        <taxon>Lysobacteraceae</taxon>
        <taxon>Lysobacter</taxon>
    </lineage>
</organism>
<keyword evidence="3" id="KW-1185">Reference proteome</keyword>
<sequence length="38" mass="4266">MPPRRDSRPAGSARTAATTIHSQETRARWDDVRPASFL</sequence>
<dbReference type="STRING" id="84531.LA76x_1491"/>
<evidence type="ECO:0000313" key="3">
    <source>
        <dbReference type="Proteomes" id="UP000060787"/>
    </source>
</evidence>
<dbReference type="EMBL" id="CP011129">
    <property type="protein sequence ID" value="ALN79647.1"/>
    <property type="molecule type" value="Genomic_DNA"/>
</dbReference>
<evidence type="ECO:0000256" key="1">
    <source>
        <dbReference type="SAM" id="MobiDB-lite"/>
    </source>
</evidence>
<dbReference type="KEGG" id="lab:LA76x_1491"/>
<feature type="region of interest" description="Disordered" evidence="1">
    <location>
        <begin position="1"/>
        <end position="38"/>
    </location>
</feature>